<gene>
    <name evidence="2" type="ORF">L917_06827</name>
</gene>
<proteinExistence type="predicted"/>
<organism evidence="2">
    <name type="scientific">Phytophthora nicotianae</name>
    <name type="common">Potato buckeye rot agent</name>
    <name type="synonym">Phytophthora parasitica</name>
    <dbReference type="NCBI Taxonomy" id="4792"/>
    <lineage>
        <taxon>Eukaryota</taxon>
        <taxon>Sar</taxon>
        <taxon>Stramenopiles</taxon>
        <taxon>Oomycota</taxon>
        <taxon>Peronosporomycetes</taxon>
        <taxon>Peronosporales</taxon>
        <taxon>Peronosporaceae</taxon>
        <taxon>Phytophthora</taxon>
    </lineage>
</organism>
<evidence type="ECO:0000313" key="2">
    <source>
        <dbReference type="EMBL" id="ETL95344.1"/>
    </source>
</evidence>
<sequence>MLLLQKLPRPLQRHRDGAFREDLYAGARYKLSLQEQHQQEQRRQQAQRRQKLQPASKMQDSFMAAERYFEAHVGHASHEENPDMEDSMVAVPTYADCWDACDDASVQAEHARYEKRGVAGFLHSSTDPHGHNEDIEQIDDKIRFYGEQLSALE</sequence>
<evidence type="ECO:0000256" key="1">
    <source>
        <dbReference type="SAM" id="MobiDB-lite"/>
    </source>
</evidence>
<dbReference type="OrthoDB" id="10572721at2759"/>
<dbReference type="Proteomes" id="UP000054423">
    <property type="component" value="Unassembled WGS sequence"/>
</dbReference>
<name>W2LF57_PHYNI</name>
<accession>W2LF57</accession>
<feature type="region of interest" description="Disordered" evidence="1">
    <location>
        <begin position="34"/>
        <end position="59"/>
    </location>
</feature>
<reference evidence="2" key="1">
    <citation type="submission" date="2013-11" db="EMBL/GenBank/DDBJ databases">
        <title>The Genome Sequence of Phytophthora parasitica CHvinca01.</title>
        <authorList>
            <consortium name="The Broad Institute Genomics Platform"/>
            <person name="Russ C."/>
            <person name="Tyler B."/>
            <person name="Panabieres F."/>
            <person name="Shan W."/>
            <person name="Tripathy S."/>
            <person name="Grunwald N."/>
            <person name="Machado M."/>
            <person name="Johnson C.S."/>
            <person name="Arredondo F."/>
            <person name="Hong C."/>
            <person name="Coffey M."/>
            <person name="Young S.K."/>
            <person name="Zeng Q."/>
            <person name="Gargeya S."/>
            <person name="Fitzgerald M."/>
            <person name="Abouelleil A."/>
            <person name="Alvarado L."/>
            <person name="Chapman S.B."/>
            <person name="Gainer-Dewar J."/>
            <person name="Goldberg J."/>
            <person name="Griggs A."/>
            <person name="Gujja S."/>
            <person name="Hansen M."/>
            <person name="Howarth C."/>
            <person name="Imamovic A."/>
            <person name="Ireland A."/>
            <person name="Larimer J."/>
            <person name="McCowan C."/>
            <person name="Murphy C."/>
            <person name="Pearson M."/>
            <person name="Poon T.W."/>
            <person name="Priest M."/>
            <person name="Roberts A."/>
            <person name="Saif S."/>
            <person name="Shea T."/>
            <person name="Sykes S."/>
            <person name="Wortman J."/>
            <person name="Nusbaum C."/>
            <person name="Birren B."/>
        </authorList>
    </citation>
    <scope>NUCLEOTIDE SEQUENCE [LARGE SCALE GENOMIC DNA]</scope>
    <source>
        <strain evidence="2">CHvinca01</strain>
    </source>
</reference>
<dbReference type="VEuPathDB" id="FungiDB:PPTG_14965"/>
<protein>
    <submittedName>
        <fullName evidence="2">Uncharacterized protein</fullName>
    </submittedName>
</protein>
<dbReference type="EMBL" id="KI679103">
    <property type="protein sequence ID" value="ETL95344.1"/>
    <property type="molecule type" value="Genomic_DNA"/>
</dbReference>
<dbReference type="AlphaFoldDB" id="W2LF57"/>